<gene>
    <name evidence="2" type="ORF">J2W49_003598</name>
</gene>
<evidence type="ECO:0000256" key="1">
    <source>
        <dbReference type="SAM" id="SignalP"/>
    </source>
</evidence>
<name>A0ABU1WRU2_9BURK</name>
<dbReference type="RefSeq" id="WP_310319347.1">
    <property type="nucleotide sequence ID" value="NZ_JAVDWU010000008.1"/>
</dbReference>
<dbReference type="Proteomes" id="UP001265700">
    <property type="component" value="Unassembled WGS sequence"/>
</dbReference>
<organism evidence="2 3">
    <name type="scientific">Hydrogenophaga palleronii</name>
    <dbReference type="NCBI Taxonomy" id="65655"/>
    <lineage>
        <taxon>Bacteria</taxon>
        <taxon>Pseudomonadati</taxon>
        <taxon>Pseudomonadota</taxon>
        <taxon>Betaproteobacteria</taxon>
        <taxon>Burkholderiales</taxon>
        <taxon>Comamonadaceae</taxon>
        <taxon>Hydrogenophaga</taxon>
    </lineage>
</organism>
<accession>A0ABU1WRU2</accession>
<feature type="signal peptide" evidence="1">
    <location>
        <begin position="1"/>
        <end position="29"/>
    </location>
</feature>
<evidence type="ECO:0000313" key="3">
    <source>
        <dbReference type="Proteomes" id="UP001265700"/>
    </source>
</evidence>
<sequence length="116" mass="12850">MPHVSSAKKTLCATLLGFGLAVFSPLASASDYYFFVDNQSSSRIVKLEVSQNKKKWGQFDIGRGIGKGKSSKLVWDDSTDEEECEQWVRAKFADGTSSEPAQIDFCQAMDDPIVFE</sequence>
<protein>
    <submittedName>
        <fullName evidence="2">Uncharacterized protein</fullName>
    </submittedName>
</protein>
<keyword evidence="3" id="KW-1185">Reference proteome</keyword>
<proteinExistence type="predicted"/>
<keyword evidence="1" id="KW-0732">Signal</keyword>
<comment type="caution">
    <text evidence="2">The sequence shown here is derived from an EMBL/GenBank/DDBJ whole genome shotgun (WGS) entry which is preliminary data.</text>
</comment>
<reference evidence="2 3" key="1">
    <citation type="submission" date="2023-07" db="EMBL/GenBank/DDBJ databases">
        <title>Sorghum-associated microbial communities from plants grown in Nebraska, USA.</title>
        <authorList>
            <person name="Schachtman D."/>
        </authorList>
    </citation>
    <scope>NUCLEOTIDE SEQUENCE [LARGE SCALE GENOMIC DNA]</scope>
    <source>
        <strain evidence="2 3">4249</strain>
    </source>
</reference>
<dbReference type="EMBL" id="JAVDWU010000008">
    <property type="protein sequence ID" value="MDR7151622.1"/>
    <property type="molecule type" value="Genomic_DNA"/>
</dbReference>
<evidence type="ECO:0000313" key="2">
    <source>
        <dbReference type="EMBL" id="MDR7151622.1"/>
    </source>
</evidence>
<feature type="chain" id="PRO_5047139886" evidence="1">
    <location>
        <begin position="30"/>
        <end position="116"/>
    </location>
</feature>